<dbReference type="InterPro" id="IPR013083">
    <property type="entry name" value="Znf_RING/FYVE/PHD"/>
</dbReference>
<comment type="caution">
    <text evidence="8">The sequence shown here is derived from an EMBL/GenBank/DDBJ whole genome shotgun (WGS) entry which is preliminary data.</text>
</comment>
<dbReference type="Gene3D" id="3.30.40.10">
    <property type="entry name" value="Zinc/RING finger domain, C3HC4 (zinc finger)"/>
    <property type="match status" value="1"/>
</dbReference>
<dbReference type="GO" id="GO:0006915">
    <property type="term" value="P:apoptotic process"/>
    <property type="evidence" value="ECO:0007669"/>
    <property type="project" value="UniProtKB-KW"/>
</dbReference>
<evidence type="ECO:0000256" key="6">
    <source>
        <dbReference type="PROSITE-ProRule" id="PRU00175"/>
    </source>
</evidence>
<dbReference type="OrthoDB" id="2196114at2759"/>
<dbReference type="InterPro" id="IPR001370">
    <property type="entry name" value="BIR_rpt"/>
</dbReference>
<evidence type="ECO:0000256" key="2">
    <source>
        <dbReference type="ARBA" id="ARBA00022703"/>
    </source>
</evidence>
<evidence type="ECO:0000256" key="1">
    <source>
        <dbReference type="ARBA" id="ARBA00006672"/>
    </source>
</evidence>
<dbReference type="EMBL" id="JAIWYP010000009">
    <property type="protein sequence ID" value="KAH3776018.1"/>
    <property type="molecule type" value="Genomic_DNA"/>
</dbReference>
<accession>A0A9D4EAB1</accession>
<evidence type="ECO:0000256" key="3">
    <source>
        <dbReference type="ARBA" id="ARBA00022723"/>
    </source>
</evidence>
<dbReference type="Pfam" id="PF00653">
    <property type="entry name" value="BIR"/>
    <property type="match status" value="2"/>
</dbReference>
<dbReference type="GO" id="GO:0005737">
    <property type="term" value="C:cytoplasm"/>
    <property type="evidence" value="ECO:0007669"/>
    <property type="project" value="TreeGrafter"/>
</dbReference>
<dbReference type="Gene3D" id="1.10.1170.10">
    <property type="entry name" value="Inhibitor Of Apoptosis Protein (2mihbC-IAP-1), Chain A"/>
    <property type="match status" value="2"/>
</dbReference>
<protein>
    <recommendedName>
        <fullName evidence="7">RING-type domain-containing protein</fullName>
    </recommendedName>
</protein>
<evidence type="ECO:0000259" key="7">
    <source>
        <dbReference type="PROSITE" id="PS50089"/>
    </source>
</evidence>
<dbReference type="GO" id="GO:0008270">
    <property type="term" value="F:zinc ion binding"/>
    <property type="evidence" value="ECO:0007669"/>
    <property type="project" value="UniProtKB-KW"/>
</dbReference>
<keyword evidence="2" id="KW-0053">Apoptosis</keyword>
<gene>
    <name evidence="8" type="ORF">DPMN_177429</name>
</gene>
<dbReference type="GO" id="GO:0005634">
    <property type="term" value="C:nucleus"/>
    <property type="evidence" value="ECO:0007669"/>
    <property type="project" value="TreeGrafter"/>
</dbReference>
<dbReference type="InterPro" id="IPR050784">
    <property type="entry name" value="IAP"/>
</dbReference>
<dbReference type="SMART" id="SM00238">
    <property type="entry name" value="BIR"/>
    <property type="match status" value="2"/>
</dbReference>
<reference evidence="8" key="1">
    <citation type="journal article" date="2019" name="bioRxiv">
        <title>The Genome of the Zebra Mussel, Dreissena polymorpha: A Resource for Invasive Species Research.</title>
        <authorList>
            <person name="McCartney M.A."/>
            <person name="Auch B."/>
            <person name="Kono T."/>
            <person name="Mallez S."/>
            <person name="Zhang Y."/>
            <person name="Obille A."/>
            <person name="Becker A."/>
            <person name="Abrahante J.E."/>
            <person name="Garbe J."/>
            <person name="Badalamenti J.P."/>
            <person name="Herman A."/>
            <person name="Mangelson H."/>
            <person name="Liachko I."/>
            <person name="Sullivan S."/>
            <person name="Sone E.D."/>
            <person name="Koren S."/>
            <person name="Silverstein K.A.T."/>
            <person name="Beckman K.B."/>
            <person name="Gohl D.M."/>
        </authorList>
    </citation>
    <scope>NUCLEOTIDE SEQUENCE</scope>
    <source>
        <strain evidence="8">Duluth1</strain>
        <tissue evidence="8">Whole animal</tissue>
    </source>
</reference>
<dbReference type="PROSITE" id="PS50089">
    <property type="entry name" value="ZF_RING_2"/>
    <property type="match status" value="1"/>
</dbReference>
<dbReference type="Pfam" id="PF13920">
    <property type="entry name" value="zf-C3HC4_3"/>
    <property type="match status" value="1"/>
</dbReference>
<feature type="domain" description="RING-type" evidence="7">
    <location>
        <begin position="612"/>
        <end position="647"/>
    </location>
</feature>
<dbReference type="InterPro" id="IPR001841">
    <property type="entry name" value="Znf_RING"/>
</dbReference>
<dbReference type="GO" id="GO:0051726">
    <property type="term" value="P:regulation of cell cycle"/>
    <property type="evidence" value="ECO:0007669"/>
    <property type="project" value="TreeGrafter"/>
</dbReference>
<evidence type="ECO:0000313" key="8">
    <source>
        <dbReference type="EMBL" id="KAH3776018.1"/>
    </source>
</evidence>
<reference evidence="8" key="2">
    <citation type="submission" date="2020-11" db="EMBL/GenBank/DDBJ databases">
        <authorList>
            <person name="McCartney M.A."/>
            <person name="Auch B."/>
            <person name="Kono T."/>
            <person name="Mallez S."/>
            <person name="Becker A."/>
            <person name="Gohl D.M."/>
            <person name="Silverstein K.A.T."/>
            <person name="Koren S."/>
            <person name="Bechman K.B."/>
            <person name="Herman A."/>
            <person name="Abrahante J.E."/>
            <person name="Garbe J."/>
        </authorList>
    </citation>
    <scope>NUCLEOTIDE SEQUENCE</scope>
    <source>
        <strain evidence="8">Duluth1</strain>
        <tissue evidence="8">Whole animal</tissue>
    </source>
</reference>
<dbReference type="Proteomes" id="UP000828390">
    <property type="component" value="Unassembled WGS sequence"/>
</dbReference>
<comment type="similarity">
    <text evidence="1">Belongs to the IAP family.</text>
</comment>
<sequence>MWTSSQKSLIAPFVVTPYQKRINRKNTEWSTYSRHGTNQSCKHGKVQQPLTRIVITFSQGQVVGVNRAEAISRIMGNFKDCEAIFMSKVGVYLLFEIPQSIKDMKTRGLFKQQGLFDDINSTEFIIWRQNGSGYLISQDNADSSVSFKRLRAYLGDFRNSICVQFHDLKGEEPVKSLDAAPEIPLPLHQRLFPNERKQYVWTTYPGISKERLDSEKAEIVTSGSSFDARTIQVKREEDSSHNNVANSLADSAKNIPESLSDNRGYISKVIVGSPSNINVSRYVSHSEQWPTHSQDVRKPPRYPRYTIERNRVESFSHWPHDKPTPKECVESGFFYTDDGDMIRCFQCGIGLKDFSTEDKPMNEHIKHSGTCQYLLNLFGAEELKYKRDQLETIDPDNIRCRQYAEFQRNRGTVSGNRTDRNPEYKTFESRIVSYESSNFRCAKRPYQLAEAGFFYTGVGDHVRCFSCNGGLRNWEINDDPWTEHCKWFPACKFANETKGETFIEHIQQMDKPATAMMNSAASSSATTYPINRDQDLVAIKIACIEEMGFGEDVFDKAVYQLKREGYNHPQIDDVINRIALIQTEMNRTVAESSNTSEAIQEENQRLKSMLICCKCSTRNTNALFLPCAHHVMCMECASDVIRCPVCNRGISDTVRTYMG</sequence>
<evidence type="ECO:0000256" key="4">
    <source>
        <dbReference type="ARBA" id="ARBA00022771"/>
    </source>
</evidence>
<name>A0A9D4EAB1_DREPO</name>
<proteinExistence type="inferred from homology"/>
<dbReference type="FunFam" id="1.10.1170.10:FF:000003">
    <property type="entry name" value="E3 ubiquitin-protein ligase XIAP"/>
    <property type="match status" value="1"/>
</dbReference>
<dbReference type="CDD" id="cd00022">
    <property type="entry name" value="BIR"/>
    <property type="match status" value="2"/>
</dbReference>
<dbReference type="AlphaFoldDB" id="A0A9D4EAB1"/>
<dbReference type="PANTHER" id="PTHR10044:SF139">
    <property type="entry name" value="DEATH-ASSOCIATED INHIBITOR OF APOPTOSIS 2"/>
    <property type="match status" value="1"/>
</dbReference>
<dbReference type="PANTHER" id="PTHR10044">
    <property type="entry name" value="INHIBITOR OF APOPTOSIS"/>
    <property type="match status" value="1"/>
</dbReference>
<dbReference type="FunFam" id="1.10.1170.10:FF:000002">
    <property type="entry name" value="Baculoviral IAP repeat containing 7"/>
    <property type="match status" value="1"/>
</dbReference>
<evidence type="ECO:0000256" key="5">
    <source>
        <dbReference type="ARBA" id="ARBA00022833"/>
    </source>
</evidence>
<organism evidence="8 9">
    <name type="scientific">Dreissena polymorpha</name>
    <name type="common">Zebra mussel</name>
    <name type="synonym">Mytilus polymorpha</name>
    <dbReference type="NCBI Taxonomy" id="45954"/>
    <lineage>
        <taxon>Eukaryota</taxon>
        <taxon>Metazoa</taxon>
        <taxon>Spiralia</taxon>
        <taxon>Lophotrochozoa</taxon>
        <taxon>Mollusca</taxon>
        <taxon>Bivalvia</taxon>
        <taxon>Autobranchia</taxon>
        <taxon>Heteroconchia</taxon>
        <taxon>Euheterodonta</taxon>
        <taxon>Imparidentia</taxon>
        <taxon>Neoheterodontei</taxon>
        <taxon>Myida</taxon>
        <taxon>Dreissenoidea</taxon>
        <taxon>Dreissenidae</taxon>
        <taxon>Dreissena</taxon>
    </lineage>
</organism>
<dbReference type="SUPFAM" id="SSF57924">
    <property type="entry name" value="Inhibitor of apoptosis (IAP) repeat"/>
    <property type="match status" value="2"/>
</dbReference>
<keyword evidence="3" id="KW-0479">Metal-binding</keyword>
<dbReference type="PROSITE" id="PS50143">
    <property type="entry name" value="BIR_REPEAT_2"/>
    <property type="match status" value="2"/>
</dbReference>
<keyword evidence="5" id="KW-0862">Zinc</keyword>
<evidence type="ECO:0000313" key="9">
    <source>
        <dbReference type="Proteomes" id="UP000828390"/>
    </source>
</evidence>
<keyword evidence="9" id="KW-1185">Reference proteome</keyword>
<keyword evidence="4 6" id="KW-0863">Zinc-finger</keyword>